<keyword evidence="5 6" id="KW-0378">Hydrolase</keyword>
<dbReference type="GO" id="GO:0046654">
    <property type="term" value="P:tetrahydrofolate biosynthetic process"/>
    <property type="evidence" value="ECO:0007669"/>
    <property type="project" value="UniProtKB-UniRule"/>
</dbReference>
<keyword evidence="6" id="KW-0547">Nucleotide-binding</keyword>
<evidence type="ECO:0000256" key="6">
    <source>
        <dbReference type="HAMAP-Rule" id="MF_00223"/>
    </source>
</evidence>
<dbReference type="GO" id="GO:0006729">
    <property type="term" value="P:tetrahydrobiopterin biosynthetic process"/>
    <property type="evidence" value="ECO:0007669"/>
    <property type="project" value="TreeGrafter"/>
</dbReference>
<keyword evidence="6" id="KW-0479">Metal-binding</keyword>
<comment type="catalytic activity">
    <reaction evidence="1 6">
        <text>GTP + H2O = 7,8-dihydroneopterin 3'-triphosphate + formate + H(+)</text>
        <dbReference type="Rhea" id="RHEA:17473"/>
        <dbReference type="ChEBI" id="CHEBI:15377"/>
        <dbReference type="ChEBI" id="CHEBI:15378"/>
        <dbReference type="ChEBI" id="CHEBI:15740"/>
        <dbReference type="ChEBI" id="CHEBI:37565"/>
        <dbReference type="ChEBI" id="CHEBI:58462"/>
        <dbReference type="EC" id="3.5.4.16"/>
    </reaction>
</comment>
<dbReference type="AlphaFoldDB" id="A0AAE3H2J9"/>
<comment type="similarity">
    <text evidence="3 6">Belongs to the GTP cyclohydrolase I family.</text>
</comment>
<feature type="domain" description="GTP cyclohydrolase I" evidence="7">
    <location>
        <begin position="44"/>
        <end position="220"/>
    </location>
</feature>
<dbReference type="NCBIfam" id="NF006824">
    <property type="entry name" value="PRK09347.1-1"/>
    <property type="match status" value="1"/>
</dbReference>
<dbReference type="SUPFAM" id="SSF55620">
    <property type="entry name" value="Tetrahydrobiopterin biosynthesis enzymes-like"/>
    <property type="match status" value="1"/>
</dbReference>
<dbReference type="Proteomes" id="UP001204144">
    <property type="component" value="Unassembled WGS sequence"/>
</dbReference>
<evidence type="ECO:0000313" key="8">
    <source>
        <dbReference type="EMBL" id="MCP9761685.1"/>
    </source>
</evidence>
<keyword evidence="6" id="KW-0342">GTP-binding</keyword>
<comment type="caution">
    <text evidence="8">The sequence shown here is derived from an EMBL/GenBank/DDBJ whole genome shotgun (WGS) entry which is preliminary data.</text>
</comment>
<dbReference type="HAMAP" id="MF_00223">
    <property type="entry name" value="FolE"/>
    <property type="match status" value="1"/>
</dbReference>
<dbReference type="EC" id="3.5.4.16" evidence="6"/>
<dbReference type="GO" id="GO:0006730">
    <property type="term" value="P:one-carbon metabolic process"/>
    <property type="evidence" value="ECO:0007669"/>
    <property type="project" value="UniProtKB-UniRule"/>
</dbReference>
<organism evidence="8 9">
    <name type="scientific">Lacihabitans soyangensis</name>
    <dbReference type="NCBI Taxonomy" id="869394"/>
    <lineage>
        <taxon>Bacteria</taxon>
        <taxon>Pseudomonadati</taxon>
        <taxon>Bacteroidota</taxon>
        <taxon>Cytophagia</taxon>
        <taxon>Cytophagales</taxon>
        <taxon>Leadbetterellaceae</taxon>
        <taxon>Lacihabitans</taxon>
    </lineage>
</organism>
<feature type="binding site" evidence="6">
    <location>
        <position position="185"/>
    </location>
    <ligand>
        <name>Zn(2+)</name>
        <dbReference type="ChEBI" id="CHEBI:29105"/>
    </ligand>
</feature>
<evidence type="ECO:0000259" key="7">
    <source>
        <dbReference type="Pfam" id="PF01227"/>
    </source>
</evidence>
<dbReference type="Pfam" id="PF01227">
    <property type="entry name" value="GTP_cyclohydroI"/>
    <property type="match status" value="1"/>
</dbReference>
<dbReference type="NCBIfam" id="TIGR00063">
    <property type="entry name" value="folE"/>
    <property type="match status" value="1"/>
</dbReference>
<keyword evidence="9" id="KW-1185">Reference proteome</keyword>
<dbReference type="GO" id="GO:0003934">
    <property type="term" value="F:GTP cyclohydrolase I activity"/>
    <property type="evidence" value="ECO:0007669"/>
    <property type="project" value="UniProtKB-UniRule"/>
</dbReference>
<accession>A0AAE3H2J9</accession>
<reference evidence="8 9" key="1">
    <citation type="submission" date="2018-11" db="EMBL/GenBank/DDBJ databases">
        <title>Novel bacteria species description.</title>
        <authorList>
            <person name="Han J.-H."/>
        </authorList>
    </citation>
    <scope>NUCLEOTIDE SEQUENCE [LARGE SCALE GENOMIC DNA]</scope>
    <source>
        <strain evidence="8 9">KCTC23259</strain>
    </source>
</reference>
<dbReference type="InterPro" id="IPR043134">
    <property type="entry name" value="GTP-CH-I_N"/>
</dbReference>
<dbReference type="NCBIfam" id="NF006826">
    <property type="entry name" value="PRK09347.1-3"/>
    <property type="match status" value="1"/>
</dbReference>
<feature type="binding site" evidence="6">
    <location>
        <position position="114"/>
    </location>
    <ligand>
        <name>Zn(2+)</name>
        <dbReference type="ChEBI" id="CHEBI:29105"/>
    </ligand>
</feature>
<dbReference type="Gene3D" id="3.30.1130.10">
    <property type="match status" value="1"/>
</dbReference>
<dbReference type="InterPro" id="IPR020602">
    <property type="entry name" value="GTP_CycHdrlase_I_dom"/>
</dbReference>
<dbReference type="EMBL" id="RJUF01000002">
    <property type="protein sequence ID" value="MCP9761685.1"/>
    <property type="molecule type" value="Genomic_DNA"/>
</dbReference>
<dbReference type="PROSITE" id="PS00859">
    <property type="entry name" value="GTP_CYCLOHYDROL_1_1"/>
    <property type="match status" value="1"/>
</dbReference>
<proteinExistence type="inferred from homology"/>
<gene>
    <name evidence="6 8" type="primary">folE</name>
    <name evidence="8" type="ORF">EGI31_01875</name>
</gene>
<protein>
    <recommendedName>
        <fullName evidence="6">GTP cyclohydrolase 1</fullName>
        <ecNumber evidence="6">3.5.4.16</ecNumber>
    </recommendedName>
    <alternativeName>
        <fullName evidence="6">GTP cyclohydrolase I</fullName>
        <shortName evidence="6">GTP-CH-I</shortName>
    </alternativeName>
</protein>
<dbReference type="PROSITE" id="PS00860">
    <property type="entry name" value="GTP_CYCLOHYDROL_1_2"/>
    <property type="match status" value="1"/>
</dbReference>
<evidence type="ECO:0000256" key="4">
    <source>
        <dbReference type="ARBA" id="ARBA00022563"/>
    </source>
</evidence>
<dbReference type="GO" id="GO:0005525">
    <property type="term" value="F:GTP binding"/>
    <property type="evidence" value="ECO:0007669"/>
    <property type="project" value="UniProtKB-KW"/>
</dbReference>
<feature type="binding site" evidence="6">
    <location>
        <position position="117"/>
    </location>
    <ligand>
        <name>Zn(2+)</name>
        <dbReference type="ChEBI" id="CHEBI:29105"/>
    </ligand>
</feature>
<dbReference type="InterPro" id="IPR018234">
    <property type="entry name" value="GTP_CycHdrlase_I_CS"/>
</dbReference>
<dbReference type="GO" id="GO:0005737">
    <property type="term" value="C:cytoplasm"/>
    <property type="evidence" value="ECO:0007669"/>
    <property type="project" value="TreeGrafter"/>
</dbReference>
<sequence length="224" mass="25233">MLNTQLKAIHDQEIGDDHIMTNIATPLRPDAFDMSDDQKIDVIAGHFKEIMQTLGLDLTDDSLMGTPKRVAKMYVKELFSGLNPENMPSITLFDNNYKYDEILVERDISFYSNCEHHFVPIVGKVHIGYISSGNVIGLSKLHRLVNHYARRPQVQERMTIQIGNALKEALKTDDIAVVVDADHFCVSSRGIADQSSSTVTSFFEGAFNNSLKKEEFLSLIKLKN</sequence>
<dbReference type="PANTHER" id="PTHR11109:SF7">
    <property type="entry name" value="GTP CYCLOHYDROLASE 1"/>
    <property type="match status" value="1"/>
</dbReference>
<dbReference type="Gene3D" id="1.10.286.10">
    <property type="match status" value="1"/>
</dbReference>
<dbReference type="NCBIfam" id="NF006825">
    <property type="entry name" value="PRK09347.1-2"/>
    <property type="match status" value="1"/>
</dbReference>
<evidence type="ECO:0000313" key="9">
    <source>
        <dbReference type="Proteomes" id="UP001204144"/>
    </source>
</evidence>
<dbReference type="FunFam" id="3.30.1130.10:FF:000001">
    <property type="entry name" value="GTP cyclohydrolase 1"/>
    <property type="match status" value="1"/>
</dbReference>
<comment type="pathway">
    <text evidence="2 6">Cofactor biosynthesis; 7,8-dihydroneopterin triphosphate biosynthesis; 7,8-dihydroneopterin triphosphate from GTP: step 1/1.</text>
</comment>
<evidence type="ECO:0000256" key="3">
    <source>
        <dbReference type="ARBA" id="ARBA00008085"/>
    </source>
</evidence>
<evidence type="ECO:0000256" key="1">
    <source>
        <dbReference type="ARBA" id="ARBA00001052"/>
    </source>
</evidence>
<keyword evidence="6" id="KW-0862">Zinc</keyword>
<dbReference type="InterPro" id="IPR001474">
    <property type="entry name" value="GTP_CycHdrlase_I"/>
</dbReference>
<comment type="subunit">
    <text evidence="6">Homopolymer.</text>
</comment>
<keyword evidence="4 6" id="KW-0554">One-carbon metabolism</keyword>
<dbReference type="InterPro" id="IPR043133">
    <property type="entry name" value="GTP-CH-I_C/QueF"/>
</dbReference>
<dbReference type="PANTHER" id="PTHR11109">
    <property type="entry name" value="GTP CYCLOHYDROLASE I"/>
    <property type="match status" value="1"/>
</dbReference>
<name>A0AAE3H2J9_9BACT</name>
<evidence type="ECO:0000256" key="5">
    <source>
        <dbReference type="ARBA" id="ARBA00022801"/>
    </source>
</evidence>
<evidence type="ECO:0000256" key="2">
    <source>
        <dbReference type="ARBA" id="ARBA00005080"/>
    </source>
</evidence>
<dbReference type="GO" id="GO:0008270">
    <property type="term" value="F:zinc ion binding"/>
    <property type="evidence" value="ECO:0007669"/>
    <property type="project" value="UniProtKB-UniRule"/>
</dbReference>